<proteinExistence type="predicted"/>
<keyword evidence="2" id="KW-1185">Reference proteome</keyword>
<dbReference type="AlphaFoldDB" id="A0A0V0YQC8"/>
<dbReference type="EMBL" id="JYDQ01003917">
    <property type="protein sequence ID" value="KRY02369.1"/>
    <property type="molecule type" value="Genomic_DNA"/>
</dbReference>
<sequence length="34" mass="3840">MEDLCKFVLVQVDVKTCSVMSVVDLRITKGIKKL</sequence>
<evidence type="ECO:0000313" key="1">
    <source>
        <dbReference type="EMBL" id="KRY02369.1"/>
    </source>
</evidence>
<accession>A0A0V0YQC8</accession>
<feature type="non-terminal residue" evidence="1">
    <location>
        <position position="34"/>
    </location>
</feature>
<evidence type="ECO:0000313" key="2">
    <source>
        <dbReference type="Proteomes" id="UP000054783"/>
    </source>
</evidence>
<organism evidence="1 2">
    <name type="scientific">Trichinella patagoniensis</name>
    <dbReference type="NCBI Taxonomy" id="990121"/>
    <lineage>
        <taxon>Eukaryota</taxon>
        <taxon>Metazoa</taxon>
        <taxon>Ecdysozoa</taxon>
        <taxon>Nematoda</taxon>
        <taxon>Enoplea</taxon>
        <taxon>Dorylaimia</taxon>
        <taxon>Trichinellida</taxon>
        <taxon>Trichinellidae</taxon>
        <taxon>Trichinella</taxon>
    </lineage>
</organism>
<gene>
    <name evidence="1" type="ORF">T12_1519</name>
</gene>
<dbReference type="Proteomes" id="UP000054783">
    <property type="component" value="Unassembled WGS sequence"/>
</dbReference>
<name>A0A0V0YQC8_9BILA</name>
<reference evidence="1 2" key="1">
    <citation type="submission" date="2015-01" db="EMBL/GenBank/DDBJ databases">
        <title>Evolution of Trichinella species and genotypes.</title>
        <authorList>
            <person name="Korhonen P.K."/>
            <person name="Edoardo P."/>
            <person name="Giuseppe L.R."/>
            <person name="Gasser R.B."/>
        </authorList>
    </citation>
    <scope>NUCLEOTIDE SEQUENCE [LARGE SCALE GENOMIC DNA]</scope>
    <source>
        <strain evidence="1">ISS2496</strain>
    </source>
</reference>
<comment type="caution">
    <text evidence="1">The sequence shown here is derived from an EMBL/GenBank/DDBJ whole genome shotgun (WGS) entry which is preliminary data.</text>
</comment>
<protein>
    <submittedName>
        <fullName evidence="1">Uncharacterized protein</fullName>
    </submittedName>
</protein>